<reference evidence="1 2" key="1">
    <citation type="journal article" date="2019" name="Sci. Rep.">
        <title>Orb-weaving spider Araneus ventricosus genome elucidates the spidroin gene catalogue.</title>
        <authorList>
            <person name="Kono N."/>
            <person name="Nakamura H."/>
            <person name="Ohtoshi R."/>
            <person name="Moran D.A.P."/>
            <person name="Shinohara A."/>
            <person name="Yoshida Y."/>
            <person name="Fujiwara M."/>
            <person name="Mori M."/>
            <person name="Tomita M."/>
            <person name="Arakawa K."/>
        </authorList>
    </citation>
    <scope>NUCLEOTIDE SEQUENCE [LARGE SCALE GENOMIC DNA]</scope>
</reference>
<organism evidence="1 2">
    <name type="scientific">Araneus ventricosus</name>
    <name type="common">Orbweaver spider</name>
    <name type="synonym">Epeira ventricosa</name>
    <dbReference type="NCBI Taxonomy" id="182803"/>
    <lineage>
        <taxon>Eukaryota</taxon>
        <taxon>Metazoa</taxon>
        <taxon>Ecdysozoa</taxon>
        <taxon>Arthropoda</taxon>
        <taxon>Chelicerata</taxon>
        <taxon>Arachnida</taxon>
        <taxon>Araneae</taxon>
        <taxon>Araneomorphae</taxon>
        <taxon>Entelegynae</taxon>
        <taxon>Araneoidea</taxon>
        <taxon>Araneidae</taxon>
        <taxon>Araneus</taxon>
    </lineage>
</organism>
<protein>
    <submittedName>
        <fullName evidence="1">Uncharacterized protein</fullName>
    </submittedName>
</protein>
<keyword evidence="2" id="KW-1185">Reference proteome</keyword>
<comment type="caution">
    <text evidence="1">The sequence shown here is derived from an EMBL/GenBank/DDBJ whole genome shotgun (WGS) entry which is preliminary data.</text>
</comment>
<evidence type="ECO:0000313" key="2">
    <source>
        <dbReference type="Proteomes" id="UP000499080"/>
    </source>
</evidence>
<sequence length="97" mass="11494">MLYLLLESVLPEDLIKEWKRMRSRVENKDKRNILGNLLEFLQSEVGNDERLQFAWSGFAKDQEFKRIKLKDKIPTATCIVSSERKRADKNDEQLLIL</sequence>
<evidence type="ECO:0000313" key="1">
    <source>
        <dbReference type="EMBL" id="GBM15947.1"/>
    </source>
</evidence>
<gene>
    <name evidence="1" type="ORF">AVEN_270615_1</name>
</gene>
<proteinExistence type="predicted"/>
<dbReference type="OrthoDB" id="5967017at2759"/>
<dbReference type="EMBL" id="BGPR01000366">
    <property type="protein sequence ID" value="GBM15947.1"/>
    <property type="molecule type" value="Genomic_DNA"/>
</dbReference>
<dbReference type="Proteomes" id="UP000499080">
    <property type="component" value="Unassembled WGS sequence"/>
</dbReference>
<accession>A0A4Y2DIG8</accession>
<dbReference type="AlphaFoldDB" id="A0A4Y2DIG8"/>
<name>A0A4Y2DIG8_ARAVE</name>